<feature type="coiled-coil region" evidence="2">
    <location>
        <begin position="94"/>
        <end position="128"/>
    </location>
</feature>
<dbReference type="InterPro" id="IPR036388">
    <property type="entry name" value="WH-like_DNA-bd_sf"/>
</dbReference>
<evidence type="ECO:0000256" key="2">
    <source>
        <dbReference type="SAM" id="Coils"/>
    </source>
</evidence>
<protein>
    <submittedName>
        <fullName evidence="4">Uncharacterized protein</fullName>
    </submittedName>
</protein>
<dbReference type="Gene3D" id="1.10.10.10">
    <property type="entry name" value="Winged helix-like DNA-binding domain superfamily/Winged helix DNA-binding domain"/>
    <property type="match status" value="1"/>
</dbReference>
<dbReference type="EMBL" id="NGLE01000011">
    <property type="protein sequence ID" value="OTO01425.1"/>
    <property type="molecule type" value="Genomic_DNA"/>
</dbReference>
<keyword evidence="5" id="KW-1185">Reference proteome</keyword>
<dbReference type="RefSeq" id="WP_086332028.1">
    <property type="nucleotide sequence ID" value="NZ_NGLE02000002.1"/>
</dbReference>
<organism evidence="4">
    <name type="scientific">Candidatus Enterococcus mansonii</name>
    <dbReference type="NCBI Taxonomy" id="1834181"/>
    <lineage>
        <taxon>Bacteria</taxon>
        <taxon>Bacillati</taxon>
        <taxon>Bacillota</taxon>
        <taxon>Bacilli</taxon>
        <taxon>Lactobacillales</taxon>
        <taxon>Enterococcaceae</taxon>
        <taxon>Enterococcus</taxon>
    </lineage>
</organism>
<proteinExistence type="predicted"/>
<reference evidence="3 5" key="2">
    <citation type="submission" date="2018-07" db="EMBL/GenBank/DDBJ databases">
        <title>The Genome Sequence of Enterococcus sp. DIV0659b.</title>
        <authorList>
            <consortium name="The Broad Institute Genomics Platform"/>
            <consortium name="The Broad Institute Genomic Center for Infectious Diseases"/>
            <person name="Earl A."/>
            <person name="Manson A."/>
            <person name="Schwartman J."/>
            <person name="Gilmore M."/>
            <person name="Abouelleil A."/>
            <person name="Cao P."/>
            <person name="Chapman S."/>
            <person name="Cusick C."/>
            <person name="Shea T."/>
            <person name="Young S."/>
            <person name="Neafsey D."/>
            <person name="Nusbaum C."/>
            <person name="Birren B."/>
        </authorList>
    </citation>
    <scope>NUCLEOTIDE SEQUENCE [LARGE SCALE GENOMIC DNA]</scope>
    <source>
        <strain evidence="3 5">4G2_DIV0659</strain>
    </source>
</reference>
<dbReference type="Proteomes" id="UP000195139">
    <property type="component" value="Unassembled WGS sequence"/>
</dbReference>
<dbReference type="InterPro" id="IPR011991">
    <property type="entry name" value="ArsR-like_HTH"/>
</dbReference>
<dbReference type="EMBL" id="NGLE02000002">
    <property type="protein sequence ID" value="MEI5995635.1"/>
    <property type="molecule type" value="Genomic_DNA"/>
</dbReference>
<evidence type="ECO:0000256" key="1">
    <source>
        <dbReference type="ARBA" id="ARBA00023125"/>
    </source>
</evidence>
<name>A0A242BV75_9ENTE</name>
<evidence type="ECO:0000313" key="3">
    <source>
        <dbReference type="EMBL" id="MEI5995635.1"/>
    </source>
</evidence>
<dbReference type="GO" id="GO:0003677">
    <property type="term" value="F:DNA binding"/>
    <property type="evidence" value="ECO:0007669"/>
    <property type="project" value="UniProtKB-KW"/>
</dbReference>
<reference evidence="4" key="1">
    <citation type="submission" date="2017-05" db="EMBL/GenBank/DDBJ databases">
        <title>The Genome Sequence of Enterococcus sp. 4G2_DIV0659.</title>
        <authorList>
            <consortium name="The Broad Institute Genomics Platform"/>
            <consortium name="The Broad Institute Genomic Center for Infectious Diseases"/>
            <person name="Earl A."/>
            <person name="Manson A."/>
            <person name="Schwartman J."/>
            <person name="Gilmore M."/>
            <person name="Abouelleil A."/>
            <person name="Cao P."/>
            <person name="Chapman S."/>
            <person name="Cusick C."/>
            <person name="Shea T."/>
            <person name="Young S."/>
            <person name="Neafsey D."/>
            <person name="Nusbaum C."/>
            <person name="Birren B."/>
        </authorList>
    </citation>
    <scope>NUCLEOTIDE SEQUENCE [LARGE SCALE GENOMIC DNA]</scope>
    <source>
        <strain evidence="4">4G2_DIV0659</strain>
    </source>
</reference>
<keyword evidence="1" id="KW-0238">DNA-binding</keyword>
<accession>A0A242BV75</accession>
<gene>
    <name evidence="4" type="ORF">A5880_003194</name>
    <name evidence="3" type="ORF">A5880_003226</name>
</gene>
<sequence length="179" mass="21035">MCDRYTATEIAEKLDIHINTAYKHLKRLDIKGTKEGNKKYYSLADFETVQMAVLDNAAAPKKEESEEKHEVTLSEPNNQIIHEAVTSALNQQKKVYENERIQELEQLLSEALEREQKLEQLLHQQQHLHLNNQKEQTKEVSETVEEAPVKQLPPLIIDESLFENDEEATRTSWWHFWKK</sequence>
<keyword evidence="2" id="KW-0175">Coiled coil</keyword>
<dbReference type="InterPro" id="IPR036390">
    <property type="entry name" value="WH_DNA-bd_sf"/>
</dbReference>
<dbReference type="AlphaFoldDB" id="A0A242BV75"/>
<comment type="caution">
    <text evidence="4">The sequence shown here is derived from an EMBL/GenBank/DDBJ whole genome shotgun (WGS) entry which is preliminary data.</text>
</comment>
<evidence type="ECO:0000313" key="4">
    <source>
        <dbReference type="EMBL" id="OTO01425.1"/>
    </source>
</evidence>
<dbReference type="CDD" id="cd00090">
    <property type="entry name" value="HTH_ARSR"/>
    <property type="match status" value="1"/>
</dbReference>
<dbReference type="SUPFAM" id="SSF46785">
    <property type="entry name" value="Winged helix' DNA-binding domain"/>
    <property type="match status" value="1"/>
</dbReference>
<evidence type="ECO:0000313" key="5">
    <source>
        <dbReference type="Proteomes" id="UP000195139"/>
    </source>
</evidence>